<evidence type="ECO:0000313" key="8">
    <source>
        <dbReference type="EMBL" id="NPE13100.1"/>
    </source>
</evidence>
<proteinExistence type="inferred from homology"/>
<keyword evidence="4" id="KW-0378">Hydrolase</keyword>
<dbReference type="SMART" id="SM00155">
    <property type="entry name" value="PLDc"/>
    <property type="match status" value="1"/>
</dbReference>
<evidence type="ECO:0000313" key="9">
    <source>
        <dbReference type="Proteomes" id="UP001193734"/>
    </source>
</evidence>
<dbReference type="EC" id="3.1.4.4" evidence="3"/>
<name>A0ABX2ATX3_9BACT</name>
<dbReference type="Gene3D" id="3.30.870.10">
    <property type="entry name" value="Endonuclease Chain A"/>
    <property type="match status" value="1"/>
</dbReference>
<dbReference type="CDD" id="cd09174">
    <property type="entry name" value="PLDc_Nuc_like_unchar2"/>
    <property type="match status" value="1"/>
</dbReference>
<keyword evidence="6" id="KW-0443">Lipid metabolism</keyword>
<organism evidence="8 9">
    <name type="scientific">Xylanibacter rodentium</name>
    <dbReference type="NCBI Taxonomy" id="2736289"/>
    <lineage>
        <taxon>Bacteria</taxon>
        <taxon>Pseudomonadati</taxon>
        <taxon>Bacteroidota</taxon>
        <taxon>Bacteroidia</taxon>
        <taxon>Bacteroidales</taxon>
        <taxon>Prevotellaceae</taxon>
        <taxon>Xylanibacter</taxon>
    </lineage>
</organism>
<evidence type="ECO:0000256" key="5">
    <source>
        <dbReference type="ARBA" id="ARBA00022963"/>
    </source>
</evidence>
<evidence type="ECO:0000256" key="1">
    <source>
        <dbReference type="ARBA" id="ARBA00000798"/>
    </source>
</evidence>
<keyword evidence="9" id="KW-1185">Reference proteome</keyword>
<dbReference type="Pfam" id="PF13091">
    <property type="entry name" value="PLDc_2"/>
    <property type="match status" value="1"/>
</dbReference>
<dbReference type="GeneID" id="82156515"/>
<gene>
    <name evidence="8" type="ORF">HPS55_01925</name>
</gene>
<evidence type="ECO:0000256" key="4">
    <source>
        <dbReference type="ARBA" id="ARBA00022801"/>
    </source>
</evidence>
<sequence>MNITEYAIQELAKNIKDLKTGKEWVALFDKYGAKDVYDEIGLPDIGKRNLQRPSKVEYIKARFTKFNNTTCLGDIIVQIVSEYPDIIDCVNDQIKLEGYNVIYQDNQYILLGDIKKDNHNNKQAEINAHFLDIQNNILSELDKARVSIIVVMAWFTNELIAEKLIEKRQEGLDVKVAIYDDGVNNKYGVNLKEVPLYRIRSKHGGIMHNKFCVIDNQIVITGSYNWTNNAEFRNEENISIIEDNSTASDYSVKFRDLITPRD</sequence>
<comment type="catalytic activity">
    <reaction evidence="1">
        <text>a 1,2-diacyl-sn-glycero-3-phosphocholine + H2O = a 1,2-diacyl-sn-glycero-3-phosphate + choline + H(+)</text>
        <dbReference type="Rhea" id="RHEA:14445"/>
        <dbReference type="ChEBI" id="CHEBI:15354"/>
        <dbReference type="ChEBI" id="CHEBI:15377"/>
        <dbReference type="ChEBI" id="CHEBI:15378"/>
        <dbReference type="ChEBI" id="CHEBI:57643"/>
        <dbReference type="ChEBI" id="CHEBI:58608"/>
        <dbReference type="EC" id="3.1.4.4"/>
    </reaction>
</comment>
<evidence type="ECO:0000259" key="7">
    <source>
        <dbReference type="PROSITE" id="PS50035"/>
    </source>
</evidence>
<dbReference type="PANTHER" id="PTHR43856:SF1">
    <property type="entry name" value="MITOCHONDRIAL CARDIOLIPIN HYDROLASE"/>
    <property type="match status" value="1"/>
</dbReference>
<evidence type="ECO:0000256" key="6">
    <source>
        <dbReference type="ARBA" id="ARBA00023098"/>
    </source>
</evidence>
<dbReference type="SUPFAM" id="SSF56024">
    <property type="entry name" value="Phospholipase D/nuclease"/>
    <property type="match status" value="1"/>
</dbReference>
<comment type="similarity">
    <text evidence="2">Belongs to the phospholipase D family.</text>
</comment>
<dbReference type="PROSITE" id="PS50035">
    <property type="entry name" value="PLD"/>
    <property type="match status" value="1"/>
</dbReference>
<dbReference type="RefSeq" id="WP_172176654.1">
    <property type="nucleotide sequence ID" value="NZ_CASGIA010000001.1"/>
</dbReference>
<reference evidence="8 9" key="1">
    <citation type="submission" date="2020-05" db="EMBL/GenBank/DDBJ databases">
        <title>Distinct polysaccharide utilization as determinants for interspecies competition between intestinal Prevotella spp.</title>
        <authorList>
            <person name="Galvez E.J.C."/>
            <person name="Iljazovic A."/>
            <person name="Strowig T."/>
        </authorList>
    </citation>
    <scope>NUCLEOTIDE SEQUENCE [LARGE SCALE GENOMIC DNA]</scope>
    <source>
        <strain evidence="8 9">PROD</strain>
    </source>
</reference>
<feature type="domain" description="PLD phosphodiesterase" evidence="7">
    <location>
        <begin position="203"/>
        <end position="230"/>
    </location>
</feature>
<dbReference type="InterPro" id="IPR001736">
    <property type="entry name" value="PLipase_D/transphosphatidylase"/>
</dbReference>
<dbReference type="InterPro" id="IPR051406">
    <property type="entry name" value="PLD_domain"/>
</dbReference>
<accession>A0ABX2ATX3</accession>
<dbReference type="PANTHER" id="PTHR43856">
    <property type="entry name" value="CARDIOLIPIN HYDROLASE"/>
    <property type="match status" value="1"/>
</dbReference>
<evidence type="ECO:0000256" key="2">
    <source>
        <dbReference type="ARBA" id="ARBA00008664"/>
    </source>
</evidence>
<dbReference type="Proteomes" id="UP001193734">
    <property type="component" value="Unassembled WGS sequence"/>
</dbReference>
<dbReference type="EMBL" id="JABKKE010000002">
    <property type="protein sequence ID" value="NPE13100.1"/>
    <property type="molecule type" value="Genomic_DNA"/>
</dbReference>
<protein>
    <recommendedName>
        <fullName evidence="3">phospholipase D</fullName>
        <ecNumber evidence="3">3.1.4.4</ecNumber>
    </recommendedName>
</protein>
<evidence type="ECO:0000256" key="3">
    <source>
        <dbReference type="ARBA" id="ARBA00012027"/>
    </source>
</evidence>
<dbReference type="InterPro" id="IPR025202">
    <property type="entry name" value="PLD-like_dom"/>
</dbReference>
<comment type="caution">
    <text evidence="8">The sequence shown here is derived from an EMBL/GenBank/DDBJ whole genome shotgun (WGS) entry which is preliminary data.</text>
</comment>
<keyword evidence="5" id="KW-0442">Lipid degradation</keyword>